<name>A0ABT8DSV9_9BURK</name>
<dbReference type="Proteomes" id="UP001228044">
    <property type="component" value="Unassembled WGS sequence"/>
</dbReference>
<gene>
    <name evidence="2" type="ORF">QWJ38_03020</name>
</gene>
<feature type="domain" description="DUF4397" evidence="1">
    <location>
        <begin position="245"/>
        <end position="346"/>
    </location>
</feature>
<dbReference type="InterPro" id="IPR025510">
    <property type="entry name" value="DUF4397"/>
</dbReference>
<dbReference type="RefSeq" id="WP_290357553.1">
    <property type="nucleotide sequence ID" value="NZ_JAUHHC010000001.1"/>
</dbReference>
<dbReference type="EMBL" id="JAUHHC010000001">
    <property type="protein sequence ID" value="MDN3919246.1"/>
    <property type="molecule type" value="Genomic_DNA"/>
</dbReference>
<keyword evidence="3" id="KW-1185">Reference proteome</keyword>
<protein>
    <submittedName>
        <fullName evidence="2">DUF4397 domain-containing protein</fullName>
    </submittedName>
</protein>
<proteinExistence type="predicted"/>
<dbReference type="Pfam" id="PF14344">
    <property type="entry name" value="DUF4397"/>
    <property type="match status" value="2"/>
</dbReference>
<comment type="caution">
    <text evidence="2">The sequence shown here is derived from an EMBL/GenBank/DDBJ whole genome shotgun (WGS) entry which is preliminary data.</text>
</comment>
<evidence type="ECO:0000259" key="1">
    <source>
        <dbReference type="Pfam" id="PF14344"/>
    </source>
</evidence>
<evidence type="ECO:0000313" key="2">
    <source>
        <dbReference type="EMBL" id="MDN3919246.1"/>
    </source>
</evidence>
<sequence>MGFISHGRMAATALGLGAAVLLAGCGGGGSGDDKKVEIRLVNASASYASLDLKVADNTVNSNVAYGSAGSYASVSTSDTASQLVSGGTALATTTPTLTAGYKYSLIGYGWAGAMRTALLQEGETAPASGSTKLLVLNLAPDAGALDIYLSASCSESLDNATALAASIAGGSGSGYTTTTAGTYCLRVTGAGRKDDLRLTIPALSLPSTQVATLVVSSTSGGVLVNGITIVQTGAVSNYAGTNARARVVGALGGGNKVAVTRGGISLLQNSATPTIGEYTTVAAGADSVSISVNGAALPVQTPQLNSGGDYTLQVWGTAAEPKVSVIADDNRLPTTSGTAKLRLINGIGNMDAGLTATLDYSAIASNIAPGSASSYATISASTSSQLTISSPSFSDPVFSQPATTSSAALAIVSGGIYNIFLMGDGSALSTIKGVLRKER</sequence>
<organism evidence="2 3">
    <name type="scientific">Roseateles violae</name>
    <dbReference type="NCBI Taxonomy" id="3058042"/>
    <lineage>
        <taxon>Bacteria</taxon>
        <taxon>Pseudomonadati</taxon>
        <taxon>Pseudomonadota</taxon>
        <taxon>Betaproteobacteria</taxon>
        <taxon>Burkholderiales</taxon>
        <taxon>Sphaerotilaceae</taxon>
        <taxon>Roseateles</taxon>
    </lineage>
</organism>
<feature type="domain" description="DUF4397" evidence="1">
    <location>
        <begin position="37"/>
        <end position="148"/>
    </location>
</feature>
<reference evidence="2 3" key="1">
    <citation type="submission" date="2023-06" db="EMBL/GenBank/DDBJ databases">
        <title>Pelomonas sp. PFR6 16S ribosomal RNA gene Genome sequencing and assembly.</title>
        <authorList>
            <person name="Woo H."/>
        </authorList>
    </citation>
    <scope>NUCLEOTIDE SEQUENCE [LARGE SCALE GENOMIC DNA]</scope>
    <source>
        <strain evidence="2 3">PFR6</strain>
    </source>
</reference>
<evidence type="ECO:0000313" key="3">
    <source>
        <dbReference type="Proteomes" id="UP001228044"/>
    </source>
</evidence>
<accession>A0ABT8DSV9</accession>